<dbReference type="PROSITE" id="PS51337">
    <property type="entry name" value="B12_BINDING_NTER"/>
    <property type="match status" value="1"/>
</dbReference>
<dbReference type="Pfam" id="PF02607">
    <property type="entry name" value="B12-binding_2"/>
    <property type="match status" value="1"/>
</dbReference>
<dbReference type="GO" id="GO:0046872">
    <property type="term" value="F:metal ion binding"/>
    <property type="evidence" value="ECO:0007669"/>
    <property type="project" value="InterPro"/>
</dbReference>
<dbReference type="Proteomes" id="UP000265725">
    <property type="component" value="Chromosome"/>
</dbReference>
<dbReference type="GO" id="GO:0031419">
    <property type="term" value="F:cobalamin binding"/>
    <property type="evidence" value="ECO:0007669"/>
    <property type="project" value="InterPro"/>
</dbReference>
<dbReference type="InterPro" id="IPR003759">
    <property type="entry name" value="Cbl-bd_cap"/>
</dbReference>
<dbReference type="SUPFAM" id="SSF47644">
    <property type="entry name" value="Methionine synthase domain"/>
    <property type="match status" value="1"/>
</dbReference>
<dbReference type="Gene3D" id="1.10.1240.10">
    <property type="entry name" value="Methionine synthase domain"/>
    <property type="match status" value="1"/>
</dbReference>
<reference evidence="4" key="1">
    <citation type="submission" date="2018-09" db="EMBL/GenBank/DDBJ databases">
        <authorList>
            <person name="Zhu H."/>
        </authorList>
    </citation>
    <scope>NUCLEOTIDE SEQUENCE [LARGE SCALE GENOMIC DNA]</scope>
    <source>
        <strain evidence="4">K2R23-3</strain>
    </source>
</reference>
<dbReference type="InterPro" id="IPR036594">
    <property type="entry name" value="Meth_synthase_dom"/>
</dbReference>
<dbReference type="KEGG" id="paek:D3873_12830"/>
<dbReference type="OrthoDB" id="5756833at2"/>
<dbReference type="PROSITE" id="PS51332">
    <property type="entry name" value="B12_BINDING"/>
    <property type="match status" value="1"/>
</dbReference>
<dbReference type="RefSeq" id="WP_119884376.1">
    <property type="nucleotide sequence ID" value="NZ_CP032418.1"/>
</dbReference>
<feature type="domain" description="B12-binding N-terminal" evidence="2">
    <location>
        <begin position="1"/>
        <end position="87"/>
    </location>
</feature>
<organism evidence="3 4">
    <name type="scientific">Paenisporosarcina cavernae</name>
    <dbReference type="NCBI Taxonomy" id="2320858"/>
    <lineage>
        <taxon>Bacteria</taxon>
        <taxon>Bacillati</taxon>
        <taxon>Bacillota</taxon>
        <taxon>Bacilli</taxon>
        <taxon>Bacillales</taxon>
        <taxon>Caryophanaceae</taxon>
        <taxon>Paenisporosarcina</taxon>
    </lineage>
</organism>
<keyword evidence="4" id="KW-1185">Reference proteome</keyword>
<dbReference type="InterPro" id="IPR036724">
    <property type="entry name" value="Cobalamin-bd_sf"/>
</dbReference>
<evidence type="ECO:0000313" key="4">
    <source>
        <dbReference type="Proteomes" id="UP000265725"/>
    </source>
</evidence>
<sequence>MTALQFAHALLDGDSEKAYELLESEFAKGKSPAYIFQHYVTGAMRDVGELWLNDEISVADEHLATATCDYVLAKFHSRIPRKKGTSAGKKAMFFTVEKEQHSLGMKMAAYLFEQAGWRVRMLGPNLPLSYAKDAANQFLPNVIGLSVTIVHHLEQLPLYLKTLEKIDSNPTMLLGSRLLSQLDFQRFKTDRTIFIPQFEDLAEILESEEMEQLRDANL</sequence>
<feature type="domain" description="B12-binding" evidence="1">
    <location>
        <begin position="88"/>
        <end position="218"/>
    </location>
</feature>
<dbReference type="AlphaFoldDB" id="A0A385YYL9"/>
<dbReference type="Gene3D" id="3.40.50.280">
    <property type="entry name" value="Cobalamin-binding domain"/>
    <property type="match status" value="1"/>
</dbReference>
<evidence type="ECO:0000259" key="2">
    <source>
        <dbReference type="PROSITE" id="PS51337"/>
    </source>
</evidence>
<protein>
    <submittedName>
        <fullName evidence="3">Cobalamin-binding protein</fullName>
    </submittedName>
</protein>
<name>A0A385YYL9_9BACL</name>
<dbReference type="SUPFAM" id="SSF52242">
    <property type="entry name" value="Cobalamin (vitamin B12)-binding domain"/>
    <property type="match status" value="1"/>
</dbReference>
<evidence type="ECO:0000313" key="3">
    <source>
        <dbReference type="EMBL" id="AYC30663.1"/>
    </source>
</evidence>
<dbReference type="EMBL" id="CP032418">
    <property type="protein sequence ID" value="AYC30663.1"/>
    <property type="molecule type" value="Genomic_DNA"/>
</dbReference>
<accession>A0A385YYL9</accession>
<evidence type="ECO:0000259" key="1">
    <source>
        <dbReference type="PROSITE" id="PS51332"/>
    </source>
</evidence>
<gene>
    <name evidence="3" type="ORF">D3873_12830</name>
</gene>
<dbReference type="Pfam" id="PF02310">
    <property type="entry name" value="B12-binding"/>
    <property type="match status" value="1"/>
</dbReference>
<dbReference type="InterPro" id="IPR006158">
    <property type="entry name" value="Cobalamin-bd"/>
</dbReference>
<proteinExistence type="predicted"/>